<evidence type="ECO:0000313" key="7">
    <source>
        <dbReference type="EMBL" id="MFC4699939.1"/>
    </source>
</evidence>
<keyword evidence="7" id="KW-0966">Cell projection</keyword>
<organism evidence="7 8">
    <name type="scientific">Glaciecola siphonariae</name>
    <dbReference type="NCBI Taxonomy" id="521012"/>
    <lineage>
        <taxon>Bacteria</taxon>
        <taxon>Pseudomonadati</taxon>
        <taxon>Pseudomonadota</taxon>
        <taxon>Gammaproteobacteria</taxon>
        <taxon>Alteromonadales</taxon>
        <taxon>Alteromonadaceae</taxon>
        <taxon>Glaciecola</taxon>
    </lineage>
</organism>
<reference evidence="8" key="1">
    <citation type="journal article" date="2019" name="Int. J. Syst. Evol. Microbiol.">
        <title>The Global Catalogue of Microorganisms (GCM) 10K type strain sequencing project: providing services to taxonomists for standard genome sequencing and annotation.</title>
        <authorList>
            <consortium name="The Broad Institute Genomics Platform"/>
            <consortium name="The Broad Institute Genome Sequencing Center for Infectious Disease"/>
            <person name="Wu L."/>
            <person name="Ma J."/>
        </authorList>
    </citation>
    <scope>NUCLEOTIDE SEQUENCE [LARGE SCALE GENOMIC DNA]</scope>
    <source>
        <strain evidence="8">KACC 12507</strain>
    </source>
</reference>
<dbReference type="CDD" id="cd16098">
    <property type="entry name" value="FliS"/>
    <property type="match status" value="1"/>
</dbReference>
<protein>
    <recommendedName>
        <fullName evidence="6">Flagellar secretion chaperone FliS</fullName>
    </recommendedName>
</protein>
<keyword evidence="3 6" id="KW-0963">Cytoplasm</keyword>
<evidence type="ECO:0000256" key="1">
    <source>
        <dbReference type="ARBA" id="ARBA00004514"/>
    </source>
</evidence>
<gene>
    <name evidence="7" type="primary">fliS</name>
    <name evidence="7" type="ORF">ACFO4O_07220</name>
</gene>
<sequence>MSLKAINAYKKGTLKQDIINADPHKLTLMLMQGALDRLAYAKGCIERSDYQGRSEHLSKATAIFINLRDTLDLEVGGDFSENLYALYNYFLEKLSTISSENGADVISEVSELFLPIKDAWAQIPEAAKQQAYAQSGI</sequence>
<evidence type="ECO:0000256" key="4">
    <source>
        <dbReference type="ARBA" id="ARBA00022795"/>
    </source>
</evidence>
<dbReference type="Gene3D" id="1.20.120.340">
    <property type="entry name" value="Flagellar protein FliS"/>
    <property type="match status" value="1"/>
</dbReference>
<dbReference type="EMBL" id="JBHSGU010000002">
    <property type="protein sequence ID" value="MFC4699939.1"/>
    <property type="molecule type" value="Genomic_DNA"/>
</dbReference>
<keyword evidence="7" id="KW-0282">Flagellum</keyword>
<keyword evidence="4 6" id="KW-1005">Bacterial flagellum biogenesis</keyword>
<accession>A0ABV9LUS0</accession>
<dbReference type="Proteomes" id="UP001595897">
    <property type="component" value="Unassembled WGS sequence"/>
</dbReference>
<evidence type="ECO:0000256" key="5">
    <source>
        <dbReference type="ARBA" id="ARBA00023186"/>
    </source>
</evidence>
<evidence type="ECO:0000256" key="6">
    <source>
        <dbReference type="PIRNR" id="PIRNR039090"/>
    </source>
</evidence>
<keyword evidence="8" id="KW-1185">Reference proteome</keyword>
<comment type="similarity">
    <text evidence="2 6">Belongs to the FliS family.</text>
</comment>
<dbReference type="SUPFAM" id="SSF101116">
    <property type="entry name" value="Flagellar export chaperone FliS"/>
    <property type="match status" value="1"/>
</dbReference>
<dbReference type="PANTHER" id="PTHR34773">
    <property type="entry name" value="FLAGELLAR SECRETION CHAPERONE FLIS"/>
    <property type="match status" value="1"/>
</dbReference>
<dbReference type="NCBIfam" id="TIGR00208">
    <property type="entry name" value="fliS"/>
    <property type="match status" value="1"/>
</dbReference>
<name>A0ABV9LUS0_9ALTE</name>
<dbReference type="InterPro" id="IPR003713">
    <property type="entry name" value="FliS"/>
</dbReference>
<dbReference type="RefSeq" id="WP_382406927.1">
    <property type="nucleotide sequence ID" value="NZ_JBHSGU010000002.1"/>
</dbReference>
<comment type="caution">
    <text evidence="7">The sequence shown here is derived from an EMBL/GenBank/DDBJ whole genome shotgun (WGS) entry which is preliminary data.</text>
</comment>
<comment type="subcellular location">
    <subcellularLocation>
        <location evidence="1 6">Cytoplasm</location>
        <location evidence="1 6">Cytosol</location>
    </subcellularLocation>
</comment>
<dbReference type="Pfam" id="PF02561">
    <property type="entry name" value="FliS"/>
    <property type="match status" value="1"/>
</dbReference>
<proteinExistence type="inferred from homology"/>
<keyword evidence="5" id="KW-0143">Chaperone</keyword>
<evidence type="ECO:0000256" key="2">
    <source>
        <dbReference type="ARBA" id="ARBA00008787"/>
    </source>
</evidence>
<dbReference type="InterPro" id="IPR036584">
    <property type="entry name" value="FliS_sf"/>
</dbReference>
<dbReference type="PIRSF" id="PIRSF039090">
    <property type="entry name" value="Flis"/>
    <property type="match status" value="1"/>
</dbReference>
<dbReference type="PANTHER" id="PTHR34773:SF1">
    <property type="entry name" value="FLAGELLAR SECRETION CHAPERONE FLIS"/>
    <property type="match status" value="1"/>
</dbReference>
<keyword evidence="7" id="KW-0969">Cilium</keyword>
<evidence type="ECO:0000256" key="3">
    <source>
        <dbReference type="ARBA" id="ARBA00022490"/>
    </source>
</evidence>
<evidence type="ECO:0000313" key="8">
    <source>
        <dbReference type="Proteomes" id="UP001595897"/>
    </source>
</evidence>